<reference evidence="5" key="1">
    <citation type="submission" date="2020-07" db="EMBL/GenBank/DDBJ databases">
        <title>Multicomponent nature underlies the extraordinary mechanical properties of spider dragline silk.</title>
        <authorList>
            <person name="Kono N."/>
            <person name="Nakamura H."/>
            <person name="Mori M."/>
            <person name="Yoshida Y."/>
            <person name="Ohtoshi R."/>
            <person name="Malay A.D."/>
            <person name="Moran D.A.P."/>
            <person name="Tomita M."/>
            <person name="Numata K."/>
            <person name="Arakawa K."/>
        </authorList>
    </citation>
    <scope>NUCLEOTIDE SEQUENCE</scope>
</reference>
<gene>
    <name evidence="5" type="primary">ydiF</name>
    <name evidence="5" type="ORF">TNCT_412641</name>
</gene>
<dbReference type="GO" id="GO:0016887">
    <property type="term" value="F:ATP hydrolysis activity"/>
    <property type="evidence" value="ECO:0007669"/>
    <property type="project" value="InterPro"/>
</dbReference>
<sequence length="477" mass="54122">MIHKPISIKNLSLSFPHKTCFEDFNTQISYGSRVAIIGHNGSGKSTLLKVLQGMVEATSGYIKVPGDVTFGYVPQVIENFDSLSGGQRLNKAVTQAISLDPNVLLLDEPTNHLDRNNRKSLIRMLYTYPGTLIVVSHDTELLRNCIDILWHIDHGKIHVFSGNYDDYTREIRIKRTSIEQELSRLNFQRKDMHRALMKEQQRAAKSKMKGQKSIDQRKWPTVLSKSKAFRAEETSGRKKLAIDHKKYELSKQLSNLRLPEIIVPKFSLNSSEIGNYTLISISNGTIGYQIEQNILKDITLSLSSKDRIAITGNNGSGKSTLVKAILADQKVIKTGHWHIPKQEDIGYLDQHYETPSPEKSVLEFMLELVPSWSHAEVRKHLNDFLFRKNEEVNALISQLSGGEKARLSLAKIAAKTPKLLILDEITNNLDFETKAHVTKVLKEYPGAMIIISHDEDLLREIEICDTYTIKDCNIMYN</sequence>
<evidence type="ECO:0000256" key="2">
    <source>
        <dbReference type="ARBA" id="ARBA00022741"/>
    </source>
</evidence>
<keyword evidence="1" id="KW-0677">Repeat</keyword>
<dbReference type="Proteomes" id="UP000887116">
    <property type="component" value="Unassembled WGS sequence"/>
</dbReference>
<dbReference type="InterPro" id="IPR017871">
    <property type="entry name" value="ABC_transporter-like_CS"/>
</dbReference>
<dbReference type="InterPro" id="IPR003439">
    <property type="entry name" value="ABC_transporter-like_ATP-bd"/>
</dbReference>
<dbReference type="PANTHER" id="PTHR19211:SF6">
    <property type="entry name" value="BLL7188 PROTEIN"/>
    <property type="match status" value="1"/>
</dbReference>
<dbReference type="PROSITE" id="PS00211">
    <property type="entry name" value="ABC_TRANSPORTER_1"/>
    <property type="match status" value="1"/>
</dbReference>
<dbReference type="InterPro" id="IPR027417">
    <property type="entry name" value="P-loop_NTPase"/>
</dbReference>
<dbReference type="PROSITE" id="PS50893">
    <property type="entry name" value="ABC_TRANSPORTER_2"/>
    <property type="match status" value="2"/>
</dbReference>
<dbReference type="OrthoDB" id="2110130at2759"/>
<dbReference type="InterPro" id="IPR003593">
    <property type="entry name" value="AAA+_ATPase"/>
</dbReference>
<dbReference type="CDD" id="cd03221">
    <property type="entry name" value="ABCF_EF-3"/>
    <property type="match status" value="2"/>
</dbReference>
<evidence type="ECO:0000313" key="6">
    <source>
        <dbReference type="Proteomes" id="UP000887116"/>
    </source>
</evidence>
<dbReference type="PANTHER" id="PTHR19211">
    <property type="entry name" value="ATP-BINDING TRANSPORT PROTEIN-RELATED"/>
    <property type="match status" value="1"/>
</dbReference>
<dbReference type="Gene3D" id="3.40.50.300">
    <property type="entry name" value="P-loop containing nucleotide triphosphate hydrolases"/>
    <property type="match status" value="3"/>
</dbReference>
<feature type="domain" description="ABC transporter" evidence="4">
    <location>
        <begin position="6"/>
        <end position="179"/>
    </location>
</feature>
<feature type="domain" description="ABC transporter" evidence="4">
    <location>
        <begin position="276"/>
        <end position="471"/>
    </location>
</feature>
<organism evidence="5 6">
    <name type="scientific">Trichonephila clavata</name>
    <name type="common">Joro spider</name>
    <name type="synonym">Nephila clavata</name>
    <dbReference type="NCBI Taxonomy" id="2740835"/>
    <lineage>
        <taxon>Eukaryota</taxon>
        <taxon>Metazoa</taxon>
        <taxon>Ecdysozoa</taxon>
        <taxon>Arthropoda</taxon>
        <taxon>Chelicerata</taxon>
        <taxon>Arachnida</taxon>
        <taxon>Araneae</taxon>
        <taxon>Araneomorphae</taxon>
        <taxon>Entelegynae</taxon>
        <taxon>Araneoidea</taxon>
        <taxon>Nephilidae</taxon>
        <taxon>Trichonephila</taxon>
    </lineage>
</organism>
<keyword evidence="6" id="KW-1185">Reference proteome</keyword>
<protein>
    <submittedName>
        <fullName evidence="5">Putative ATP-binding protein YdiF</fullName>
    </submittedName>
</protein>
<accession>A0A8X6HI43</accession>
<proteinExistence type="predicted"/>
<dbReference type="Pfam" id="PF00005">
    <property type="entry name" value="ABC_tran"/>
    <property type="match status" value="2"/>
</dbReference>
<dbReference type="GO" id="GO:0005524">
    <property type="term" value="F:ATP binding"/>
    <property type="evidence" value="ECO:0007669"/>
    <property type="project" value="UniProtKB-KW"/>
</dbReference>
<evidence type="ECO:0000259" key="4">
    <source>
        <dbReference type="PROSITE" id="PS50893"/>
    </source>
</evidence>
<dbReference type="SUPFAM" id="SSF52540">
    <property type="entry name" value="P-loop containing nucleoside triphosphate hydrolases"/>
    <property type="match status" value="2"/>
</dbReference>
<dbReference type="AlphaFoldDB" id="A0A8X6HI43"/>
<keyword evidence="3 5" id="KW-0067">ATP-binding</keyword>
<dbReference type="EMBL" id="BMAO01008523">
    <property type="protein sequence ID" value="GFR24227.1"/>
    <property type="molecule type" value="Genomic_DNA"/>
</dbReference>
<dbReference type="InterPro" id="IPR050611">
    <property type="entry name" value="ABCF"/>
</dbReference>
<dbReference type="SMART" id="SM00382">
    <property type="entry name" value="AAA"/>
    <property type="match status" value="2"/>
</dbReference>
<keyword evidence="2" id="KW-0547">Nucleotide-binding</keyword>
<evidence type="ECO:0000313" key="5">
    <source>
        <dbReference type="EMBL" id="GFR24227.1"/>
    </source>
</evidence>
<evidence type="ECO:0000256" key="1">
    <source>
        <dbReference type="ARBA" id="ARBA00022737"/>
    </source>
</evidence>
<name>A0A8X6HI43_TRICU</name>
<evidence type="ECO:0000256" key="3">
    <source>
        <dbReference type="ARBA" id="ARBA00022840"/>
    </source>
</evidence>
<comment type="caution">
    <text evidence="5">The sequence shown here is derived from an EMBL/GenBank/DDBJ whole genome shotgun (WGS) entry which is preliminary data.</text>
</comment>